<dbReference type="SUPFAM" id="SSF52113">
    <property type="entry name" value="BRCT domain"/>
    <property type="match status" value="1"/>
</dbReference>
<dbReference type="Gene3D" id="3.40.50.10190">
    <property type="entry name" value="BRCT domain"/>
    <property type="match status" value="2"/>
</dbReference>
<evidence type="ECO:0000256" key="3">
    <source>
        <dbReference type="ARBA" id="ARBA00023242"/>
    </source>
</evidence>
<dbReference type="Pfam" id="PF16770">
    <property type="entry name" value="RTT107_BRCT_5"/>
    <property type="match status" value="1"/>
</dbReference>
<reference evidence="6 7" key="1">
    <citation type="submission" date="2021-02" db="EMBL/GenBank/DDBJ databases">
        <title>Plant Genome Project.</title>
        <authorList>
            <person name="Zhang R.-G."/>
        </authorList>
    </citation>
    <scope>NUCLEOTIDE SEQUENCE [LARGE SCALE GENOMIC DNA]</scope>
    <source>
        <tissue evidence="6">Leaves</tissue>
    </source>
</reference>
<dbReference type="PROSITE" id="PS50172">
    <property type="entry name" value="BRCT"/>
    <property type="match status" value="1"/>
</dbReference>
<comment type="caution">
    <text evidence="6">The sequence shown here is derived from an EMBL/GenBank/DDBJ whole genome shotgun (WGS) entry which is preliminary data.</text>
</comment>
<dbReference type="PANTHER" id="PTHR23196:SF32">
    <property type="entry name" value="BRCT DOMAIN-CONTAINING DNA REPAIR PROTEIN"/>
    <property type="match status" value="1"/>
</dbReference>
<dbReference type="SMART" id="SM00292">
    <property type="entry name" value="BRCT"/>
    <property type="match status" value="1"/>
</dbReference>
<gene>
    <name evidence="6" type="ORF">JRO89_XS01G0253000</name>
</gene>
<proteinExistence type="predicted"/>
<organism evidence="6 7">
    <name type="scientific">Xanthoceras sorbifolium</name>
    <dbReference type="NCBI Taxonomy" id="99658"/>
    <lineage>
        <taxon>Eukaryota</taxon>
        <taxon>Viridiplantae</taxon>
        <taxon>Streptophyta</taxon>
        <taxon>Embryophyta</taxon>
        <taxon>Tracheophyta</taxon>
        <taxon>Spermatophyta</taxon>
        <taxon>Magnoliopsida</taxon>
        <taxon>eudicotyledons</taxon>
        <taxon>Gunneridae</taxon>
        <taxon>Pentapetalae</taxon>
        <taxon>rosids</taxon>
        <taxon>malvids</taxon>
        <taxon>Sapindales</taxon>
        <taxon>Sapindaceae</taxon>
        <taxon>Xanthoceroideae</taxon>
        <taxon>Xanthoceras</taxon>
    </lineage>
</organism>
<protein>
    <recommendedName>
        <fullName evidence="5">BRCT domain-containing protein</fullName>
    </recommendedName>
</protein>
<evidence type="ECO:0000256" key="1">
    <source>
        <dbReference type="ARBA" id="ARBA00004123"/>
    </source>
</evidence>
<feature type="compositionally biased region" description="Basic residues" evidence="4">
    <location>
        <begin position="426"/>
        <end position="436"/>
    </location>
</feature>
<evidence type="ECO:0000256" key="2">
    <source>
        <dbReference type="ARBA" id="ARBA00022763"/>
    </source>
</evidence>
<keyword evidence="2" id="KW-0227">DNA damage</keyword>
<dbReference type="InterPro" id="IPR051579">
    <property type="entry name" value="DDR_Transcriptional_Reg"/>
</dbReference>
<name>A0ABQ8ILZ2_9ROSI</name>
<feature type="region of interest" description="Disordered" evidence="4">
    <location>
        <begin position="425"/>
        <end position="446"/>
    </location>
</feature>
<evidence type="ECO:0000313" key="6">
    <source>
        <dbReference type="EMBL" id="KAH7577454.1"/>
    </source>
</evidence>
<dbReference type="InterPro" id="IPR036420">
    <property type="entry name" value="BRCT_dom_sf"/>
</dbReference>
<evidence type="ECO:0000256" key="4">
    <source>
        <dbReference type="SAM" id="MobiDB-lite"/>
    </source>
</evidence>
<feature type="region of interest" description="Disordered" evidence="4">
    <location>
        <begin position="1"/>
        <end position="31"/>
    </location>
</feature>
<evidence type="ECO:0000313" key="7">
    <source>
        <dbReference type="Proteomes" id="UP000827721"/>
    </source>
</evidence>
<feature type="domain" description="BRCT" evidence="5">
    <location>
        <begin position="823"/>
        <end position="886"/>
    </location>
</feature>
<dbReference type="InterPro" id="IPR001357">
    <property type="entry name" value="BRCT_dom"/>
</dbReference>
<feature type="region of interest" description="Disordered" evidence="4">
    <location>
        <begin position="1008"/>
        <end position="1031"/>
    </location>
</feature>
<dbReference type="Proteomes" id="UP000827721">
    <property type="component" value="Unassembled WGS sequence"/>
</dbReference>
<feature type="compositionally biased region" description="Low complexity" evidence="4">
    <location>
        <begin position="16"/>
        <end position="27"/>
    </location>
</feature>
<dbReference type="Pfam" id="PF16589">
    <property type="entry name" value="BRCT_2"/>
    <property type="match status" value="1"/>
</dbReference>
<dbReference type="PANTHER" id="PTHR23196">
    <property type="entry name" value="PAX TRANSCRIPTION ACTIVATION DOMAIN INTERACTING PROTEIN"/>
    <property type="match status" value="1"/>
</dbReference>
<evidence type="ECO:0000259" key="5">
    <source>
        <dbReference type="PROSITE" id="PS50172"/>
    </source>
</evidence>
<keyword evidence="3" id="KW-0539">Nucleus</keyword>
<sequence length="1031" mass="116457">MADHHTVHTHTQPFHSYYPTSSSSSPSGVEKIGENENYCQQFEDTVLFDDAMVLDSPLAETRMEKLGETQLLDDSGCFEDLRLQLTSGDEEEVVLDSEDEEFCKNKTGRTVLNQFSGDSALNFQKRRVASVEKQCGAGNKVCERTDEQEDRSRFLNHEFPKLNYVGSQEPGESSQDNALEFVDHFLSINNMNLSPRIGVTKTVRDIFPPVSGAKGPQNLVKRLKSRTPISKAGVFEWADGDQHVKDDVISKRMEASFQSETRCQKAKHLDCKEGSISDIEHQEKKQLVDLNKRTVGSTHLDLRFVKHSPEDTCGMNQVCKMNITDNSVKESNDDLLTESSEQQLNTGGIDRETLDMYDVGFNTQIAAEAMEALSYGPSAGCVAFDAYQGSMNTVEDSLKRVIMVKAHPEHTSIQKSDWSNLGGITRKSKRGKRSARKYGNNLNNQKLDPCDSESLITEQFNQRNANISSGRRPPRLIVQRQIDGTLKGNNDSENYMNSSILVEHISSSKEQTGRELKITSVAQETRQPLAGGTSTRRQTTEDGILKYRRKRSRLAAGPNRIVSAKGRWSELQYNSSAESRNSKLVQQEQTYQEVTATTSCLKMDIRSHPKRKRTPRKMQRRSNGANNIYVSLATVNGSQSNNYCIKSQSTTEDDCKTTIYDRDMKKKAQLVSNSPSWHSSENNLRQKFDKIDIEVVVSNSECASMSKKNFPGELDKLEAFMQSDKRDGIDSVLFDKDVETPVSGYVTRGINAVSSNNISKYYKHPCNKNLPKSYLLKELFRLGVPESIPDFSWKDLRRRRDITYVRVLFSQHLDDDVIKQQKKISARLGISIATCSMDATHFIADRFMRTRNMLEAIALAKPVVTPLWLESCGQARCLIDEKKYILRDAKKEKEIGFSMPVSFARASQHPLLKGRRVFVTPNIKPHKEMITSLVKLVHGQVVETSQIPAEKDQKIQDDLMILSCEEDHAICVPLVDQGVAAYSSELLLNGIVIQKLEFERHQLFNSRAKRSQPSTRFRKGGKSLQRKDAKR</sequence>
<dbReference type="EMBL" id="JAFEMO010000001">
    <property type="protein sequence ID" value="KAH7577454.1"/>
    <property type="molecule type" value="Genomic_DNA"/>
</dbReference>
<dbReference type="CDD" id="cd18432">
    <property type="entry name" value="BRCT_PAXIP1_rpt6_like"/>
    <property type="match status" value="1"/>
</dbReference>
<comment type="subcellular location">
    <subcellularLocation>
        <location evidence="1">Nucleus</location>
    </subcellularLocation>
</comment>
<accession>A0ABQ8ILZ2</accession>
<keyword evidence="7" id="KW-1185">Reference proteome</keyword>